<dbReference type="Proteomes" id="UP000596205">
    <property type="component" value="Chromosome 2"/>
</dbReference>
<evidence type="ECO:0000313" key="1">
    <source>
        <dbReference type="EMBL" id="QQK04577.1"/>
    </source>
</evidence>
<dbReference type="RefSeq" id="WP_199568778.1">
    <property type="nucleotide sequence ID" value="NZ_CP066770.1"/>
</dbReference>
<dbReference type="AlphaFoldDB" id="A0A7T7AJC3"/>
<sequence>MKDTLNNVALGLGVAALGFALMKYFQSARGSSSGTGAAGLGAPIGTTANPNAGSLWQSLTFPLGTNTGGVNVSGNVDQVYSSTSWNPDDISAQLGADAIAAMGAAGQSTANVWGFHL</sequence>
<proteinExistence type="predicted"/>
<dbReference type="KEGG" id="bann:JFN94_24805"/>
<name>A0A7T7AJC3_9BURK</name>
<dbReference type="EMBL" id="CP066770">
    <property type="protein sequence ID" value="QQK04577.1"/>
    <property type="molecule type" value="Genomic_DNA"/>
</dbReference>
<accession>A0A7T7AJC3</accession>
<organism evidence="1 2">
    <name type="scientific">Burkholderia anthina</name>
    <dbReference type="NCBI Taxonomy" id="179879"/>
    <lineage>
        <taxon>Bacteria</taxon>
        <taxon>Pseudomonadati</taxon>
        <taxon>Pseudomonadota</taxon>
        <taxon>Betaproteobacteria</taxon>
        <taxon>Burkholderiales</taxon>
        <taxon>Burkholderiaceae</taxon>
        <taxon>Burkholderia</taxon>
        <taxon>Burkholderia cepacia complex</taxon>
    </lineage>
</organism>
<evidence type="ECO:0000313" key="2">
    <source>
        <dbReference type="Proteomes" id="UP000596205"/>
    </source>
</evidence>
<reference evidence="1 2" key="1">
    <citation type="submission" date="2020-12" db="EMBL/GenBank/DDBJ databases">
        <title>Complete genome sequence of Burkholderia anthina BJQ0011.</title>
        <authorList>
            <person name="Xu Y."/>
        </authorList>
    </citation>
    <scope>NUCLEOTIDE SEQUENCE [LARGE SCALE GENOMIC DNA]</scope>
    <source>
        <strain evidence="1 2">BJQ0011</strain>
    </source>
</reference>
<protein>
    <submittedName>
        <fullName evidence="1">Uncharacterized protein</fullName>
    </submittedName>
</protein>
<gene>
    <name evidence="1" type="ORF">JFN94_24805</name>
</gene>